<feature type="transmembrane region" description="Helical" evidence="1">
    <location>
        <begin position="21"/>
        <end position="43"/>
    </location>
</feature>
<gene>
    <name evidence="2" type="ORF">ACFSR9_01495</name>
</gene>
<proteinExistence type="predicted"/>
<keyword evidence="1" id="KW-0812">Transmembrane</keyword>
<evidence type="ECO:0000313" key="3">
    <source>
        <dbReference type="Proteomes" id="UP001597475"/>
    </source>
</evidence>
<reference evidence="3" key="1">
    <citation type="journal article" date="2019" name="Int. J. Syst. Evol. Microbiol.">
        <title>The Global Catalogue of Microorganisms (GCM) 10K type strain sequencing project: providing services to taxonomists for standard genome sequencing and annotation.</title>
        <authorList>
            <consortium name="The Broad Institute Genomics Platform"/>
            <consortium name="The Broad Institute Genome Sequencing Center for Infectious Disease"/>
            <person name="Wu L."/>
            <person name="Ma J."/>
        </authorList>
    </citation>
    <scope>NUCLEOTIDE SEQUENCE [LARGE SCALE GENOMIC DNA]</scope>
    <source>
        <strain evidence="3">KCTC 33842</strain>
    </source>
</reference>
<keyword evidence="1" id="KW-0472">Membrane</keyword>
<comment type="caution">
    <text evidence="2">The sequence shown here is derived from an EMBL/GenBank/DDBJ whole genome shotgun (WGS) entry which is preliminary data.</text>
</comment>
<organism evidence="2 3">
    <name type="scientific">Deinococcus taklimakanensis</name>
    <dbReference type="NCBI Taxonomy" id="536443"/>
    <lineage>
        <taxon>Bacteria</taxon>
        <taxon>Thermotogati</taxon>
        <taxon>Deinococcota</taxon>
        <taxon>Deinococci</taxon>
        <taxon>Deinococcales</taxon>
        <taxon>Deinococcaceae</taxon>
        <taxon>Deinococcus</taxon>
    </lineage>
</organism>
<dbReference type="EMBL" id="JBHUMK010000008">
    <property type="protein sequence ID" value="MFD2608115.1"/>
    <property type="molecule type" value="Genomic_DNA"/>
</dbReference>
<keyword evidence="3" id="KW-1185">Reference proteome</keyword>
<dbReference type="Proteomes" id="UP001597475">
    <property type="component" value="Unassembled WGS sequence"/>
</dbReference>
<dbReference type="RefSeq" id="WP_386842371.1">
    <property type="nucleotide sequence ID" value="NZ_JBHUMK010000008.1"/>
</dbReference>
<accession>A0ABW5NYX4</accession>
<sequence length="136" mass="14726">MNLTRHLLLLPPVRYALQRQFTHSLLFGLTAGSVVCLLGLGVAQLPHIDAAAFQARTAALEQCSSALAAQRLAGHRLDGVRLLPGSVRQRGEQFSMQYHAREHGAHGWNSGPLLTVNCTVAPQSHQAHLSLLGRQP</sequence>
<protein>
    <submittedName>
        <fullName evidence="2">Uncharacterized protein</fullName>
    </submittedName>
</protein>
<evidence type="ECO:0000313" key="2">
    <source>
        <dbReference type="EMBL" id="MFD2608115.1"/>
    </source>
</evidence>
<name>A0ABW5NYX4_9DEIO</name>
<evidence type="ECO:0000256" key="1">
    <source>
        <dbReference type="SAM" id="Phobius"/>
    </source>
</evidence>
<keyword evidence="1" id="KW-1133">Transmembrane helix</keyword>